<dbReference type="RefSeq" id="WP_380619058.1">
    <property type="nucleotide sequence ID" value="NZ_JBHSDK010000010.1"/>
</dbReference>
<name>A0ABV8TVS1_9ACTN</name>
<organism evidence="2 3">
    <name type="scientific">Salininema proteolyticum</name>
    <dbReference type="NCBI Taxonomy" id="1607685"/>
    <lineage>
        <taxon>Bacteria</taxon>
        <taxon>Bacillati</taxon>
        <taxon>Actinomycetota</taxon>
        <taxon>Actinomycetes</taxon>
        <taxon>Glycomycetales</taxon>
        <taxon>Glycomycetaceae</taxon>
        <taxon>Salininema</taxon>
    </lineage>
</organism>
<dbReference type="PANTHER" id="PTHR34980:SF2">
    <property type="entry name" value="INNER MEMBRANE PROTEIN YHAH-RELATED"/>
    <property type="match status" value="1"/>
</dbReference>
<proteinExistence type="predicted"/>
<keyword evidence="1" id="KW-1133">Transmembrane helix</keyword>
<dbReference type="Proteomes" id="UP001595823">
    <property type="component" value="Unassembled WGS sequence"/>
</dbReference>
<feature type="transmembrane region" description="Helical" evidence="1">
    <location>
        <begin position="47"/>
        <end position="67"/>
    </location>
</feature>
<dbReference type="PANTHER" id="PTHR34980">
    <property type="entry name" value="INNER MEMBRANE PROTEIN-RELATED-RELATED"/>
    <property type="match status" value="1"/>
</dbReference>
<feature type="transmembrane region" description="Helical" evidence="1">
    <location>
        <begin position="79"/>
        <end position="101"/>
    </location>
</feature>
<feature type="transmembrane region" description="Helical" evidence="1">
    <location>
        <begin position="23"/>
        <end position="41"/>
    </location>
</feature>
<protein>
    <submittedName>
        <fullName evidence="2">DUF805 domain-containing protein</fullName>
    </submittedName>
</protein>
<accession>A0ABV8TVS1</accession>
<sequence>MNWYFTAFKKYAVFSGRSRRREFWVFVLVNAVIGAVLSSFAQQSDGFLWNFLAGAFGLLILLPSIAVQVRRLHDSGRTGWWWWIGLIPIVGTIVLIVFSLFDSESGTNRYGPNPKGA</sequence>
<keyword evidence="1" id="KW-0812">Transmembrane</keyword>
<evidence type="ECO:0000313" key="2">
    <source>
        <dbReference type="EMBL" id="MFC4334904.1"/>
    </source>
</evidence>
<dbReference type="EMBL" id="JBHSDK010000010">
    <property type="protein sequence ID" value="MFC4334904.1"/>
    <property type="molecule type" value="Genomic_DNA"/>
</dbReference>
<comment type="caution">
    <text evidence="2">The sequence shown here is derived from an EMBL/GenBank/DDBJ whole genome shotgun (WGS) entry which is preliminary data.</text>
</comment>
<gene>
    <name evidence="2" type="ORF">ACFPET_06805</name>
</gene>
<keyword evidence="1" id="KW-0472">Membrane</keyword>
<dbReference type="InterPro" id="IPR008523">
    <property type="entry name" value="DUF805"/>
</dbReference>
<keyword evidence="3" id="KW-1185">Reference proteome</keyword>
<evidence type="ECO:0000313" key="3">
    <source>
        <dbReference type="Proteomes" id="UP001595823"/>
    </source>
</evidence>
<dbReference type="Pfam" id="PF05656">
    <property type="entry name" value="DUF805"/>
    <property type="match status" value="1"/>
</dbReference>
<reference evidence="3" key="1">
    <citation type="journal article" date="2019" name="Int. J. Syst. Evol. Microbiol.">
        <title>The Global Catalogue of Microorganisms (GCM) 10K type strain sequencing project: providing services to taxonomists for standard genome sequencing and annotation.</title>
        <authorList>
            <consortium name="The Broad Institute Genomics Platform"/>
            <consortium name="The Broad Institute Genome Sequencing Center for Infectious Disease"/>
            <person name="Wu L."/>
            <person name="Ma J."/>
        </authorList>
    </citation>
    <scope>NUCLEOTIDE SEQUENCE [LARGE SCALE GENOMIC DNA]</scope>
    <source>
        <strain evidence="3">IBRC-M 10908</strain>
    </source>
</reference>
<evidence type="ECO:0000256" key="1">
    <source>
        <dbReference type="SAM" id="Phobius"/>
    </source>
</evidence>